<protein>
    <submittedName>
        <fullName evidence="1">Uncharacterized protein</fullName>
    </submittedName>
</protein>
<keyword evidence="2" id="KW-1185">Reference proteome</keyword>
<dbReference type="RefSeq" id="XP_024585921.1">
    <property type="nucleotide sequence ID" value="XM_024720753.1"/>
</dbReference>
<proteinExistence type="predicted"/>
<dbReference type="AlphaFoldDB" id="A0A0P1B5S4"/>
<accession>A0A0P1B5S4</accession>
<reference evidence="2" key="1">
    <citation type="submission" date="2014-09" db="EMBL/GenBank/DDBJ databases">
        <authorList>
            <person name="Sharma Rahul"/>
            <person name="Thines Marco"/>
        </authorList>
    </citation>
    <scope>NUCLEOTIDE SEQUENCE [LARGE SCALE GENOMIC DNA]</scope>
</reference>
<name>A0A0P1B5S4_PLAHL</name>
<dbReference type="EMBL" id="CCYD01003087">
    <property type="protein sequence ID" value="CEG49552.1"/>
    <property type="molecule type" value="Genomic_DNA"/>
</dbReference>
<organism evidence="1 2">
    <name type="scientific">Plasmopara halstedii</name>
    <name type="common">Downy mildew of sunflower</name>
    <dbReference type="NCBI Taxonomy" id="4781"/>
    <lineage>
        <taxon>Eukaryota</taxon>
        <taxon>Sar</taxon>
        <taxon>Stramenopiles</taxon>
        <taxon>Oomycota</taxon>
        <taxon>Peronosporomycetes</taxon>
        <taxon>Peronosporales</taxon>
        <taxon>Peronosporaceae</taxon>
        <taxon>Plasmopara</taxon>
    </lineage>
</organism>
<dbReference type="Proteomes" id="UP000054928">
    <property type="component" value="Unassembled WGS sequence"/>
</dbReference>
<sequence>MGKATFVAIGTASQNHGTYRSKAEKNVCKLPPWPRKVKGKSLAYEYSELFQHSGRCALMETICLKWCVGVTHHRNLAPESLSAFDKVMSSRELLVVSTNARGLRDHFDESKIMHAVRRSQKVATFSPML</sequence>
<dbReference type="GeneID" id="36402365"/>
<evidence type="ECO:0000313" key="1">
    <source>
        <dbReference type="EMBL" id="CEG49552.1"/>
    </source>
</evidence>
<evidence type="ECO:0000313" key="2">
    <source>
        <dbReference type="Proteomes" id="UP000054928"/>
    </source>
</evidence>